<evidence type="ECO:0000313" key="3">
    <source>
        <dbReference type="Proteomes" id="UP001175228"/>
    </source>
</evidence>
<name>A0AA39P3D6_9AGAR</name>
<keyword evidence="3" id="KW-1185">Reference proteome</keyword>
<dbReference type="EMBL" id="JAUEPU010000126">
    <property type="protein sequence ID" value="KAK0476555.1"/>
    <property type="molecule type" value="Genomic_DNA"/>
</dbReference>
<reference evidence="1" key="1">
    <citation type="submission" date="2023-06" db="EMBL/GenBank/DDBJ databases">
        <authorList>
            <consortium name="Lawrence Berkeley National Laboratory"/>
            <person name="Ahrendt S."/>
            <person name="Sahu N."/>
            <person name="Indic B."/>
            <person name="Wong-Bajracharya J."/>
            <person name="Merenyi Z."/>
            <person name="Ke H.-M."/>
            <person name="Monk M."/>
            <person name="Kocsube S."/>
            <person name="Drula E."/>
            <person name="Lipzen A."/>
            <person name="Balint B."/>
            <person name="Henrissat B."/>
            <person name="Andreopoulos B."/>
            <person name="Martin F.M."/>
            <person name="Harder C.B."/>
            <person name="Rigling D."/>
            <person name="Ford K.L."/>
            <person name="Foster G.D."/>
            <person name="Pangilinan J."/>
            <person name="Papanicolaou A."/>
            <person name="Barry K."/>
            <person name="LaButti K."/>
            <person name="Viragh M."/>
            <person name="Koriabine M."/>
            <person name="Yan M."/>
            <person name="Riley R."/>
            <person name="Champramary S."/>
            <person name="Plett K.L."/>
            <person name="Tsai I.J."/>
            <person name="Slot J."/>
            <person name="Sipos G."/>
            <person name="Plett J."/>
            <person name="Nagy L.G."/>
            <person name="Grigoriev I.V."/>
        </authorList>
    </citation>
    <scope>NUCLEOTIDE SEQUENCE</scope>
    <source>
        <strain evidence="1">HWK02</strain>
    </source>
</reference>
<accession>A0AA39P3D6</accession>
<protein>
    <submittedName>
        <fullName evidence="1">Uncharacterized protein</fullName>
    </submittedName>
</protein>
<evidence type="ECO:0000313" key="1">
    <source>
        <dbReference type="EMBL" id="KAK0476555.1"/>
    </source>
</evidence>
<comment type="caution">
    <text evidence="1">The sequence shown here is derived from an EMBL/GenBank/DDBJ whole genome shotgun (WGS) entry which is preliminary data.</text>
</comment>
<sequence>MTSRVSPEFGQEPQRRYNFTDLYLRMYQVCSGRIYAQGKQALAKSTNYPWAQQLDFIAKDPFPTASMTHVQGHRLNGDSSPRLPPNVLESWNYLQSRPQRVSRRHTPPRQLLPSRWFGLVTAIIGTLSASFVDSKHHFYLYHDDSIELNADNARMAFFKCRGTRRMGAGLASQRFTCKVVQSSSHRRSFYLHVVTRKLRSQQVFIVFNNGRMRFATCILMLGDNDSGLVPLLGRYAEGKYWVLEAPQASFELESQIVFLFDNARIQIWHAHPDAARSPNERAGRNRVWALRITPDRELTSSNVAWCLGIDVASLQCSGGREAGLVQWVETNIDWLSLTLEYFKTLFAEATSPDLHHSLSVIVASAVYVTLTKGDWEDRDGDCVRAEPVPRNLDKLPADEAARDVEGSVDAGLKTCLRALLSKYEVGLSSTSSFRVLLKGRKALVEYVAGTAWRRNRYMNVTRWWSDERRCEKREDVKTQRSAGSHGSGSSPCGNGRGRVDFCEATLMPTDKGKLLGCTRRDKARTVVEHCCSAREVGILKFVTLVFGCIQDRRSASPRTLRITRLNLISILVMIMEKANTSFLSTLEHITTTSAKGLCIHSSVVIAGFATHSTTWIECALLARSRSPDGAFAERRYTTPLMTVNVVSSKAETMEECAGGIFRKVKRARYSSGSGLYGDGLTESLEDHYRFRNVYGLGHMFHELMRYSDGALCWPEVGSCSTMISSSSTTSRFGLHKLTITADSRLLLRRQPAHNTSVRRVVKRRRRLRLRRRKRAHYEPKTVRRGKIEPLWNGFESRRHRDDGVGSQDQTKWQRRRTLTIEGVCARTRLGEKLVRRACRSGARGGRVGGLRTDGRQRPRECARRRWRDAYAERKDVDGGGLFLAWTEVGRSRGGQWCGCEGGRAVIYRRRRAVDGHKFIGTGRFVHEGGSTGIWREFIGTGHFVHK</sequence>
<evidence type="ECO:0000313" key="2">
    <source>
        <dbReference type="EMBL" id="KAK0476561.1"/>
    </source>
</evidence>
<dbReference type="Proteomes" id="UP001175228">
    <property type="component" value="Unassembled WGS sequence"/>
</dbReference>
<proteinExistence type="predicted"/>
<gene>
    <name evidence="1" type="ORF">EDD18DRAFT_1115288</name>
    <name evidence="2" type="ORF">EDD18DRAFT_1115294</name>
</gene>
<dbReference type="AlphaFoldDB" id="A0AA39P3D6"/>
<organism evidence="1 3">
    <name type="scientific">Armillaria luteobubalina</name>
    <dbReference type="NCBI Taxonomy" id="153913"/>
    <lineage>
        <taxon>Eukaryota</taxon>
        <taxon>Fungi</taxon>
        <taxon>Dikarya</taxon>
        <taxon>Basidiomycota</taxon>
        <taxon>Agaricomycotina</taxon>
        <taxon>Agaricomycetes</taxon>
        <taxon>Agaricomycetidae</taxon>
        <taxon>Agaricales</taxon>
        <taxon>Marasmiineae</taxon>
        <taxon>Physalacriaceae</taxon>
        <taxon>Armillaria</taxon>
    </lineage>
</organism>
<dbReference type="EMBL" id="JAUEPU010000126">
    <property type="protein sequence ID" value="KAK0476561.1"/>
    <property type="molecule type" value="Genomic_DNA"/>
</dbReference>